<evidence type="ECO:0000259" key="19">
    <source>
        <dbReference type="SMART" id="SM00482"/>
    </source>
</evidence>
<dbReference type="SUPFAM" id="SSF53098">
    <property type="entry name" value="Ribonuclease H-like"/>
    <property type="match status" value="1"/>
</dbReference>
<keyword evidence="8 16" id="KW-0227">DNA damage</keyword>
<evidence type="ECO:0000256" key="13">
    <source>
        <dbReference type="ARBA" id="ARBA00023204"/>
    </source>
</evidence>
<dbReference type="InterPro" id="IPR029060">
    <property type="entry name" value="PIN-like_dom_sf"/>
</dbReference>
<evidence type="ECO:0000256" key="1">
    <source>
        <dbReference type="ARBA" id="ARBA00007705"/>
    </source>
</evidence>
<proteinExistence type="inferred from homology"/>
<dbReference type="SUPFAM" id="SSF88723">
    <property type="entry name" value="PIN domain-like"/>
    <property type="match status" value="1"/>
</dbReference>
<comment type="function">
    <text evidence="16">In addition to polymerase activity, this DNA polymerase exhibits 3'-5' and 5'-3' exonuclease activity.</text>
</comment>
<dbReference type="Pfam" id="PF01367">
    <property type="entry name" value="5_3_exonuc"/>
    <property type="match status" value="1"/>
</dbReference>
<keyword evidence="5 16" id="KW-0548">Nucleotidyltransferase</keyword>
<dbReference type="SMART" id="SM00475">
    <property type="entry name" value="53EXOc"/>
    <property type="match status" value="1"/>
</dbReference>
<dbReference type="InterPro" id="IPR001098">
    <property type="entry name" value="DNA-dir_DNA_pol_A_palm_dom"/>
</dbReference>
<dbReference type="NCBIfam" id="NF004397">
    <property type="entry name" value="PRK05755.1"/>
    <property type="match status" value="1"/>
</dbReference>
<keyword evidence="7" id="KW-0540">Nuclease</keyword>
<dbReference type="InterPro" id="IPR020046">
    <property type="entry name" value="5-3_exonucl_a-hlix_arch_N"/>
</dbReference>
<keyword evidence="9 16" id="KW-0378">Hydrolase</keyword>
<comment type="similarity">
    <text evidence="1 16">Belongs to the DNA polymerase type-A family.</text>
</comment>
<dbReference type="Gene3D" id="3.30.70.370">
    <property type="match status" value="1"/>
</dbReference>
<dbReference type="EMBL" id="VUNN01000018">
    <property type="protein sequence ID" value="MSU06852.1"/>
    <property type="molecule type" value="Genomic_DNA"/>
</dbReference>
<dbReference type="SUPFAM" id="SSF47807">
    <property type="entry name" value="5' to 3' exonuclease, C-terminal subdomain"/>
    <property type="match status" value="1"/>
</dbReference>
<comment type="caution">
    <text evidence="20">The sequence shown here is derived from an EMBL/GenBank/DDBJ whole genome shotgun (WGS) entry which is preliminary data.</text>
</comment>
<evidence type="ECO:0000256" key="5">
    <source>
        <dbReference type="ARBA" id="ARBA00022695"/>
    </source>
</evidence>
<dbReference type="SMART" id="SM00474">
    <property type="entry name" value="35EXOc"/>
    <property type="match status" value="1"/>
</dbReference>
<dbReference type="Pfam" id="PF02739">
    <property type="entry name" value="5_3_exonuc_N"/>
    <property type="match status" value="1"/>
</dbReference>
<dbReference type="PANTHER" id="PTHR10133:SF27">
    <property type="entry name" value="DNA POLYMERASE NU"/>
    <property type="match status" value="1"/>
</dbReference>
<evidence type="ECO:0000256" key="2">
    <source>
        <dbReference type="ARBA" id="ARBA00012417"/>
    </source>
</evidence>
<evidence type="ECO:0000256" key="4">
    <source>
        <dbReference type="ARBA" id="ARBA00022679"/>
    </source>
</evidence>
<keyword evidence="6 16" id="KW-0235">DNA replication</keyword>
<comment type="catalytic activity">
    <reaction evidence="14 16">
        <text>DNA(n) + a 2'-deoxyribonucleoside 5'-triphosphate = DNA(n+1) + diphosphate</text>
        <dbReference type="Rhea" id="RHEA:22508"/>
        <dbReference type="Rhea" id="RHEA-COMP:17339"/>
        <dbReference type="Rhea" id="RHEA-COMP:17340"/>
        <dbReference type="ChEBI" id="CHEBI:33019"/>
        <dbReference type="ChEBI" id="CHEBI:61560"/>
        <dbReference type="ChEBI" id="CHEBI:173112"/>
        <dbReference type="EC" id="2.7.7.7"/>
    </reaction>
</comment>
<name>A0A7X2PDG4_9SPIO</name>
<dbReference type="SMART" id="SM00482">
    <property type="entry name" value="POLAc"/>
    <property type="match status" value="1"/>
</dbReference>
<evidence type="ECO:0000256" key="15">
    <source>
        <dbReference type="NCBIfam" id="TIGR00593"/>
    </source>
</evidence>
<dbReference type="InterPro" id="IPR008918">
    <property type="entry name" value="HhH2"/>
</dbReference>
<dbReference type="SMART" id="SM00279">
    <property type="entry name" value="HhH2"/>
    <property type="match status" value="1"/>
</dbReference>
<dbReference type="AlphaFoldDB" id="A0A7X2PDG4"/>
<dbReference type="FunFam" id="1.10.150.20:FF:000003">
    <property type="entry name" value="DNA polymerase I"/>
    <property type="match status" value="1"/>
</dbReference>
<evidence type="ECO:0000256" key="3">
    <source>
        <dbReference type="ARBA" id="ARBA00020311"/>
    </source>
</evidence>
<dbReference type="InterPro" id="IPR002298">
    <property type="entry name" value="DNA_polymerase_A"/>
</dbReference>
<dbReference type="GO" id="GO:0003677">
    <property type="term" value="F:DNA binding"/>
    <property type="evidence" value="ECO:0007669"/>
    <property type="project" value="UniProtKB-UniRule"/>
</dbReference>
<evidence type="ECO:0000256" key="12">
    <source>
        <dbReference type="ARBA" id="ARBA00023125"/>
    </source>
</evidence>
<dbReference type="InterPro" id="IPR002421">
    <property type="entry name" value="5-3_exonuclease"/>
</dbReference>
<dbReference type="GO" id="GO:0006261">
    <property type="term" value="P:DNA-templated DNA replication"/>
    <property type="evidence" value="ECO:0007669"/>
    <property type="project" value="UniProtKB-UniRule"/>
</dbReference>
<evidence type="ECO:0000256" key="8">
    <source>
        <dbReference type="ARBA" id="ARBA00022763"/>
    </source>
</evidence>
<evidence type="ECO:0000256" key="14">
    <source>
        <dbReference type="ARBA" id="ARBA00049244"/>
    </source>
</evidence>
<dbReference type="Gene3D" id="1.20.1060.10">
    <property type="entry name" value="Taq DNA Polymerase, Chain T, domain 4"/>
    <property type="match status" value="1"/>
</dbReference>
<dbReference type="NCBIfam" id="TIGR00593">
    <property type="entry name" value="pola"/>
    <property type="match status" value="1"/>
</dbReference>
<keyword evidence="10 16" id="KW-0269">Exonuclease</keyword>
<keyword evidence="21" id="KW-1185">Reference proteome</keyword>
<accession>A0A7X2PDG4</accession>
<feature type="domain" description="DNA-directed DNA polymerase family A palm" evidence="19">
    <location>
        <begin position="710"/>
        <end position="916"/>
    </location>
</feature>
<keyword evidence="11 16" id="KW-0239">DNA-directed DNA polymerase</keyword>
<evidence type="ECO:0000313" key="20">
    <source>
        <dbReference type="EMBL" id="MSU06852.1"/>
    </source>
</evidence>
<evidence type="ECO:0000256" key="11">
    <source>
        <dbReference type="ARBA" id="ARBA00022932"/>
    </source>
</evidence>
<dbReference type="CDD" id="cd06139">
    <property type="entry name" value="DNA_polA_I_Ecoli_like_exo"/>
    <property type="match status" value="1"/>
</dbReference>
<sequence>MDSLFSQVELDQELLKLNAKKREAVKKQEVKKEDDRVFDKKLFIVDGYSLIYRSYFAFITKPLTDKNGNNVSSFFGFFNTIFMLLKEYKFDYFVIAFDANGPTFRHEMYPEYKANRDKTPDDLHSQIPIIMETLRKMNIPTISKVGFEADDLIATLAVNATRLGVDTVMVTADKDLLQLVNNHVKALRPPKKNQPKYELFGEEEVKEAYAVKPSQIIDYLALLGDSADNVPGVKGIGEKTATKLLEEYNSVDGIYRHLDSLSKGLRAKLEEGVDSVKLSKTLVELKSDVFTLDTFDSPEFMTSTIDFNAGIEDFYARNCNSLARTALSLSGGGKNILEEAAKKSEEKASVTAPQEYLGVGSYTLLTDIKVVRAYFESAKRSGGILAFDTETTSTEIKDATLVGFSFSYELKKAFYCPLISQGKEYLKLDDVLALFRDYFSTGYLKLIGQNIKYDIELLNKYKVSVSNILFDTMIASWLIDSNSGQYSLDELASRYLAYDTIHFDDVVKKGEDFSSVSVEDALSYSGEDSDLTFRLYKFFDGLLEEKGLKKVFEQYELPLIEVLISMEREGVALDRSFMAELDEKLSKRLEELKNTIYGFAGHEFNINSSIQLSKVLFEEKALEAVKKTQRGFSTDTATLEALKGKDPIIDSLLEYRGVAKLLSTYVDALPLLCDENGRIHTSYLQTGTATGRLSSRNPNLQNIPIRTDDGRLIRSAFVAKEGTRFLSADYSQIELVMLAHISGDVELSRAFNEGIDVHRFTASLIFSKSVDEISSSERRIAKTINFGIMYGMSPFRLSNELGISRADAKSFIERYFERYSGIKAFVDKTIKDCERDGYVKTMGGHIRAVPQINSRNKNEKSAAERVAVNTVIQGSAAELMKKAMIDIYSDIKNKGIRSKILLQVHDEIILEVYEDELEEVEKIVRSRMEGAAKLNVPLKAGIEVGKRWGDMH</sequence>
<dbReference type="InterPro" id="IPR036397">
    <property type="entry name" value="RNaseH_sf"/>
</dbReference>
<organism evidence="20 21">
    <name type="scientific">Bullifex porci</name>
    <dbReference type="NCBI Taxonomy" id="2606638"/>
    <lineage>
        <taxon>Bacteria</taxon>
        <taxon>Pseudomonadati</taxon>
        <taxon>Spirochaetota</taxon>
        <taxon>Spirochaetia</taxon>
        <taxon>Spirochaetales</taxon>
        <taxon>Spirochaetaceae</taxon>
        <taxon>Bullifex</taxon>
    </lineage>
</organism>
<dbReference type="InterPro" id="IPR020045">
    <property type="entry name" value="DNA_polI_H3TH"/>
</dbReference>
<dbReference type="Proteomes" id="UP000460549">
    <property type="component" value="Unassembled WGS sequence"/>
</dbReference>
<dbReference type="CDD" id="cd09859">
    <property type="entry name" value="PIN_53EXO"/>
    <property type="match status" value="1"/>
</dbReference>
<gene>
    <name evidence="16 20" type="primary">polA</name>
    <name evidence="20" type="ORF">FYJ80_08725</name>
</gene>
<dbReference type="PRINTS" id="PR00868">
    <property type="entry name" value="DNAPOLI"/>
</dbReference>
<dbReference type="Gene3D" id="1.10.150.20">
    <property type="entry name" value="5' to 3' exonuclease, C-terminal subdomain"/>
    <property type="match status" value="2"/>
</dbReference>
<evidence type="ECO:0000256" key="16">
    <source>
        <dbReference type="RuleBase" id="RU004460"/>
    </source>
</evidence>
<keyword evidence="13 16" id="KW-0234">DNA repair</keyword>
<dbReference type="InterPro" id="IPR018320">
    <property type="entry name" value="DNA_polymerase_1"/>
</dbReference>
<dbReference type="GO" id="GO:0008409">
    <property type="term" value="F:5'-3' exonuclease activity"/>
    <property type="evidence" value="ECO:0007669"/>
    <property type="project" value="UniProtKB-UniRule"/>
</dbReference>
<dbReference type="CDD" id="cd09898">
    <property type="entry name" value="H3TH_53EXO"/>
    <property type="match status" value="1"/>
</dbReference>
<dbReference type="RefSeq" id="WP_154426058.1">
    <property type="nucleotide sequence ID" value="NZ_VUNN01000018.1"/>
</dbReference>
<feature type="domain" description="5'-3' exonuclease" evidence="18">
    <location>
        <begin position="40"/>
        <end position="301"/>
    </location>
</feature>
<dbReference type="Pfam" id="PF00476">
    <property type="entry name" value="DNA_pol_A"/>
    <property type="match status" value="1"/>
</dbReference>
<dbReference type="GO" id="GO:0006302">
    <property type="term" value="P:double-strand break repair"/>
    <property type="evidence" value="ECO:0007669"/>
    <property type="project" value="TreeGrafter"/>
</dbReference>
<feature type="domain" description="3'-5' exonuclease" evidence="17">
    <location>
        <begin position="362"/>
        <end position="544"/>
    </location>
</feature>
<dbReference type="GO" id="GO:0008408">
    <property type="term" value="F:3'-5' exonuclease activity"/>
    <property type="evidence" value="ECO:0007669"/>
    <property type="project" value="UniProtKB-UniRule"/>
</dbReference>
<evidence type="ECO:0000313" key="21">
    <source>
        <dbReference type="Proteomes" id="UP000460549"/>
    </source>
</evidence>
<protein>
    <recommendedName>
        <fullName evidence="3 15">DNA polymerase I</fullName>
        <ecNumber evidence="2 15">2.7.7.7</ecNumber>
    </recommendedName>
</protein>
<dbReference type="InterPro" id="IPR036279">
    <property type="entry name" value="5-3_exonuclease_C_sf"/>
</dbReference>
<keyword evidence="4 16" id="KW-0808">Transferase</keyword>
<dbReference type="InterPro" id="IPR012337">
    <property type="entry name" value="RNaseH-like_sf"/>
</dbReference>
<evidence type="ECO:0000256" key="6">
    <source>
        <dbReference type="ARBA" id="ARBA00022705"/>
    </source>
</evidence>
<evidence type="ECO:0000256" key="10">
    <source>
        <dbReference type="ARBA" id="ARBA00022839"/>
    </source>
</evidence>
<dbReference type="SUPFAM" id="SSF56672">
    <property type="entry name" value="DNA/RNA polymerases"/>
    <property type="match status" value="1"/>
</dbReference>
<reference evidence="20 21" key="1">
    <citation type="submission" date="2019-08" db="EMBL/GenBank/DDBJ databases">
        <title>In-depth cultivation of the pig gut microbiome towards novel bacterial diversity and tailored functional studies.</title>
        <authorList>
            <person name="Wylensek D."/>
            <person name="Hitch T.C.A."/>
            <person name="Clavel T."/>
        </authorList>
    </citation>
    <scope>NUCLEOTIDE SEQUENCE [LARGE SCALE GENOMIC DNA]</scope>
    <source>
        <strain evidence="20 21">NM-380-WT-3C1</strain>
    </source>
</reference>
<dbReference type="Gene3D" id="3.40.50.1010">
    <property type="entry name" value="5'-nuclease"/>
    <property type="match status" value="1"/>
</dbReference>
<dbReference type="GO" id="GO:0003887">
    <property type="term" value="F:DNA-directed DNA polymerase activity"/>
    <property type="evidence" value="ECO:0007669"/>
    <property type="project" value="UniProtKB-UniRule"/>
</dbReference>
<dbReference type="Gene3D" id="3.30.420.10">
    <property type="entry name" value="Ribonuclease H-like superfamily/Ribonuclease H"/>
    <property type="match status" value="1"/>
</dbReference>
<dbReference type="InterPro" id="IPR002562">
    <property type="entry name" value="3'-5'_exonuclease_dom"/>
</dbReference>
<dbReference type="EC" id="2.7.7.7" evidence="2 15"/>
<evidence type="ECO:0000256" key="7">
    <source>
        <dbReference type="ARBA" id="ARBA00022722"/>
    </source>
</evidence>
<dbReference type="CDD" id="cd08637">
    <property type="entry name" value="DNA_pol_A_pol_I_C"/>
    <property type="match status" value="1"/>
</dbReference>
<dbReference type="Pfam" id="PF01612">
    <property type="entry name" value="DNA_pol_A_exo1"/>
    <property type="match status" value="1"/>
</dbReference>
<keyword evidence="12 16" id="KW-0238">DNA-binding</keyword>
<dbReference type="InterPro" id="IPR019760">
    <property type="entry name" value="DNA-dir_DNA_pol_A_CS"/>
</dbReference>
<dbReference type="PROSITE" id="PS00447">
    <property type="entry name" value="DNA_POLYMERASE_A"/>
    <property type="match status" value="1"/>
</dbReference>
<evidence type="ECO:0000259" key="18">
    <source>
        <dbReference type="SMART" id="SM00475"/>
    </source>
</evidence>
<dbReference type="FunFam" id="1.20.1060.10:FF:000001">
    <property type="entry name" value="DNA polymerase I"/>
    <property type="match status" value="1"/>
</dbReference>
<evidence type="ECO:0000259" key="17">
    <source>
        <dbReference type="SMART" id="SM00474"/>
    </source>
</evidence>
<dbReference type="PANTHER" id="PTHR10133">
    <property type="entry name" value="DNA POLYMERASE I"/>
    <property type="match status" value="1"/>
</dbReference>
<evidence type="ECO:0000256" key="9">
    <source>
        <dbReference type="ARBA" id="ARBA00022801"/>
    </source>
</evidence>
<dbReference type="InterPro" id="IPR043502">
    <property type="entry name" value="DNA/RNA_pol_sf"/>
</dbReference>
<dbReference type="FunFam" id="1.10.150.20:FF:000002">
    <property type="entry name" value="DNA polymerase I"/>
    <property type="match status" value="1"/>
</dbReference>